<dbReference type="Gene3D" id="2.40.70.10">
    <property type="entry name" value="Acid Proteases"/>
    <property type="match status" value="1"/>
</dbReference>
<evidence type="ECO:0000259" key="2">
    <source>
        <dbReference type="Pfam" id="PF05585"/>
    </source>
</evidence>
<dbReference type="InterPro" id="IPR021109">
    <property type="entry name" value="Peptidase_aspartic_dom_sf"/>
</dbReference>
<dbReference type="InterPro" id="IPR008737">
    <property type="entry name" value="DUF1758"/>
</dbReference>
<gene>
    <name evidence="3" type="ORF">BINO364_LOCUS4574</name>
</gene>
<accession>A0A8J9VTA6</accession>
<dbReference type="OrthoDB" id="5989194at2759"/>
<feature type="non-terminal residue" evidence="3">
    <location>
        <position position="762"/>
    </location>
</feature>
<reference evidence="3" key="1">
    <citation type="submission" date="2021-12" db="EMBL/GenBank/DDBJ databases">
        <authorList>
            <person name="Martin H S."/>
        </authorList>
    </citation>
    <scope>NUCLEOTIDE SEQUENCE</scope>
</reference>
<dbReference type="InterPro" id="IPR005312">
    <property type="entry name" value="DUF1759"/>
</dbReference>
<sequence length="762" mass="87156">MSTEDKLSVLSAASPSGKRPKDISELKKQRGNLKGRLTQFKKYLDLLPCNSISQVQVKEVKFRMQAAQDHFNTFNDIQNQIELILPESEYTANFEYVESFESLYFNVLATAESIVENTVESLKCNSKSSAQSNVKLPDIKLPSFDGSFDQWLEYRNSYITMIHNRSDLDEIQKFHYLKASLSGCALQVISALEFTASNYVHAWDLLHSRFHNTRLLIQNHLKSLFSITPLKQESHLQIRRLIDTTLRNLRALKSLNEPTEHWDTIIIYLVVSKLDASTEREWENFKGSILTDSNKRLKLDDLLSFLRNKSNTLEMISSSQNKLPQCKPHVISENKHYQPKGHVIGHTYRSTNSNKNNNSKKLFSSNKRISPDNNSCILCNGNHLLYTCYKFLNLSIKDRLKFVEDNKLCSNCLRCSGHSATECMFGPCKQCRNKHNTLLHVNNNLNKFEYTQSVRSADFGETREAAGPSTALHSLSTSHALPRNALQPVLLCTALVDIIDRNNQIFTARALLDNGSQHSFISEKLFKRLNTKPIQSTIRISGVGMSTMQSNKSCEIIIRSKINDYSTKVRCYILQHITSSLPTTNIDNKFIRIPNNIRLADPSFNISSAIDLLIGADLFWELLLNDNRIRLERGPYLQNSKLGWLLCGPLYTSQLKDSETDHVYCNFNQALDDNLKRFWELENVSQSCNILTADERICEDLFKNTTKRDIDGRFTVRIPLKQSPDVLAFLINHVPKNTRGRGRGRRSSMYVRRAHALVLNSV</sequence>
<dbReference type="Proteomes" id="UP000838878">
    <property type="component" value="Chromosome 12"/>
</dbReference>
<protein>
    <recommendedName>
        <fullName evidence="2">DUF1758 domain-containing protein</fullName>
    </recommendedName>
</protein>
<feature type="region of interest" description="Disordered" evidence="1">
    <location>
        <begin position="1"/>
        <end position="23"/>
    </location>
</feature>
<dbReference type="EMBL" id="OV170232">
    <property type="protein sequence ID" value="CAH0718032.1"/>
    <property type="molecule type" value="Genomic_DNA"/>
</dbReference>
<proteinExistence type="predicted"/>
<dbReference type="AlphaFoldDB" id="A0A8J9VTA6"/>
<dbReference type="PANTHER" id="PTHR47331">
    <property type="entry name" value="PHD-TYPE DOMAIN-CONTAINING PROTEIN"/>
    <property type="match status" value="1"/>
</dbReference>
<name>A0A8J9VTA6_9NEOP</name>
<evidence type="ECO:0000313" key="3">
    <source>
        <dbReference type="EMBL" id="CAH0718032.1"/>
    </source>
</evidence>
<dbReference type="Pfam" id="PF05585">
    <property type="entry name" value="DUF1758"/>
    <property type="match status" value="1"/>
</dbReference>
<feature type="domain" description="DUF1758" evidence="2">
    <location>
        <begin position="507"/>
        <end position="647"/>
    </location>
</feature>
<dbReference type="Pfam" id="PF03564">
    <property type="entry name" value="DUF1759"/>
    <property type="match status" value="1"/>
</dbReference>
<evidence type="ECO:0000256" key="1">
    <source>
        <dbReference type="SAM" id="MobiDB-lite"/>
    </source>
</evidence>
<dbReference type="PANTHER" id="PTHR47331:SF5">
    <property type="entry name" value="RIBONUCLEASE H"/>
    <property type="match status" value="1"/>
</dbReference>
<keyword evidence="4" id="KW-1185">Reference proteome</keyword>
<evidence type="ECO:0000313" key="4">
    <source>
        <dbReference type="Proteomes" id="UP000838878"/>
    </source>
</evidence>
<dbReference type="CDD" id="cd00303">
    <property type="entry name" value="retropepsin_like"/>
    <property type="match status" value="1"/>
</dbReference>
<organism evidence="3 4">
    <name type="scientific">Brenthis ino</name>
    <name type="common">lesser marbled fritillary</name>
    <dbReference type="NCBI Taxonomy" id="405034"/>
    <lineage>
        <taxon>Eukaryota</taxon>
        <taxon>Metazoa</taxon>
        <taxon>Ecdysozoa</taxon>
        <taxon>Arthropoda</taxon>
        <taxon>Hexapoda</taxon>
        <taxon>Insecta</taxon>
        <taxon>Pterygota</taxon>
        <taxon>Neoptera</taxon>
        <taxon>Endopterygota</taxon>
        <taxon>Lepidoptera</taxon>
        <taxon>Glossata</taxon>
        <taxon>Ditrysia</taxon>
        <taxon>Papilionoidea</taxon>
        <taxon>Nymphalidae</taxon>
        <taxon>Heliconiinae</taxon>
        <taxon>Argynnini</taxon>
        <taxon>Brenthis</taxon>
    </lineage>
</organism>